<gene>
    <name evidence="7" type="ORF">AsFPU1_0971</name>
</gene>
<evidence type="ECO:0000313" key="8">
    <source>
        <dbReference type="Proteomes" id="UP000287247"/>
    </source>
</evidence>
<dbReference type="RefSeq" id="WP_124978288.1">
    <property type="nucleotide sequence ID" value="NZ_BDQK01000003.1"/>
</dbReference>
<evidence type="ECO:0000256" key="5">
    <source>
        <dbReference type="SAM" id="Phobius"/>
    </source>
</evidence>
<evidence type="ECO:0000259" key="6">
    <source>
        <dbReference type="Pfam" id="PF04357"/>
    </source>
</evidence>
<protein>
    <recommendedName>
        <fullName evidence="6">Translocation and assembly module TamB C-terminal domain-containing protein</fullName>
    </recommendedName>
</protein>
<evidence type="ECO:0000256" key="3">
    <source>
        <dbReference type="ARBA" id="ARBA00022989"/>
    </source>
</evidence>
<dbReference type="Pfam" id="PF04357">
    <property type="entry name" value="TamB"/>
    <property type="match status" value="1"/>
</dbReference>
<dbReference type="GO" id="GO:0005886">
    <property type="term" value="C:plasma membrane"/>
    <property type="evidence" value="ECO:0007669"/>
    <property type="project" value="InterPro"/>
</dbReference>
<keyword evidence="3 5" id="KW-1133">Transmembrane helix</keyword>
<comment type="caution">
    <text evidence="7">The sequence shown here is derived from an EMBL/GenBank/DDBJ whole genome shotgun (WGS) entry which is preliminary data.</text>
</comment>
<dbReference type="PANTHER" id="PTHR34457">
    <property type="entry name" value="EMBRYO DEFECTIVE 2410"/>
    <property type="match status" value="1"/>
</dbReference>
<feature type="domain" description="Translocation and assembly module TamB C-terminal" evidence="6">
    <location>
        <begin position="1434"/>
        <end position="1802"/>
    </location>
</feature>
<keyword evidence="4 5" id="KW-0472">Membrane</keyword>
<reference evidence="8" key="1">
    <citation type="submission" date="2017-05" db="EMBL/GenBank/DDBJ databases">
        <title>Physiological properties and genetic analysis related to exopolysaccharide production of fresh-water unicellular cyanobacterium Aphanothece sacrum, Suizenji Nori, that has been cultured as a food source in Japan.</title>
        <authorList>
            <person name="Kanesaki Y."/>
            <person name="Yoshikawa S."/>
            <person name="Ohki K."/>
        </authorList>
    </citation>
    <scope>NUCLEOTIDE SEQUENCE [LARGE SCALE GENOMIC DNA]</scope>
    <source>
        <strain evidence="8">FPU1</strain>
    </source>
</reference>
<dbReference type="GO" id="GO:0009306">
    <property type="term" value="P:protein secretion"/>
    <property type="evidence" value="ECO:0007669"/>
    <property type="project" value="InterPro"/>
</dbReference>
<dbReference type="InterPro" id="IPR053022">
    <property type="entry name" value="Chloroplast_translocon_comp"/>
</dbReference>
<proteinExistence type="predicted"/>
<sequence>MITDRSQRKRETKLLLPLVVTSKPKPKSILSHRSLIWWGTGVLMVGLGGSCLTGWFWVQRHLSPLVEAELSNFLNRPVKMGSVEYFSLGQVNFGETKISTTPTDKAQVSMKGLRVSYNPLKLLLKQKLDIVVTAIEPDIYLEQGTKGNWLLTEFDPVNANHPVALKSLRLKNAKTIVVARGNNGQKNSPVTLQNLSSQTDFINNNQEIKFEVNANLTQGGQFNVSGVAKPTTGNTNLLVRGNGLKVSEVGNLFALPVILKSGELDTNLEVSLRSNQLPLLRGIGTLHQVTAKVSSLPHTVQTTGELRFKETEINFNQVATNFGAINSIVSGTIDLRKGYNITAQTKPITISNLFKTLNHKPPKVALSGEIKSTLQVTGSIDKPNFDLGVATTKPTQVDRVNFKQINAQLNFNNHNLFINNIQAFPTIGGKINGTGKLSLTVKNAPKFDLNIQGENVPTTTLVRLYNVTLPLEIGTTNAQINLSGIVNKPDSLQGQGKADFQVAGGTIQSNNISISQGSWQGILQAENINLKNLNVSLPDKLNQGKLAGTFNVSGQVKLANINNIKADGNAKLVLNQGHITANNLQLSQGNWQTNLGIQGIKFKEILPTVPQNLNGNINGNLVVSGKINNSLENIKAKGKAGLDLEKGQIQASNINLTDGKWSTQLSTSDIPITQLFTHSPPTLNGTLNSQLNLSGNVTGSLDSIQGQGIAKLAISQGIITAQKITLNQGKFITILSPQNIDLKKISANLTGKLNGNVTIIGQLDKLNPENLQAKGQLNFSQGIPSIRQTLTTNFNWNGQRLTLENIKSLGLSAQGWAEVEKTDKLPQIKGFFLEIAAKSFDLTALPLDLSSVIPNLNYSGKMDFEGTVTGTPKTPTIEGKLALINLKVGELQFEPVLTGNIAGEPTQGVKLALAGRNDQLNLELAKNWQPVTFSIKQGQQSVTGIRQTQEFQVEAKQISLDFLQNLAKTITKTQNNLVSSNYLLSQPVSGELSGKFVWDIQTGAITGKQVAIANPVVGTLKGKEFTGNIHYGNGSVTLKNGQWQAKNSQYQLNGQFTSTANGPLINAEVAINQGNLQDILETLQIFDLDDLKRGLTPPVYGKAADLYGNASPNSPLIEVGKADLNNRLDYFKRFSATWDEDKKNRKKTAPLPELRELQGEFTGQVALKMTPQLGIQANFDLQGQQWKWGQYQIDQMTAKGDWTKGKLTLEPVSVQVGNSLVGFAGQITEKTQKGELTVQNISLEKISDLLAVPPPLNFGGQLNATLTLGGSRENPQGRGKLVIDQASINETSLNSTQGEFIYSEGRFNFSVHSVLGRRTNPLTLEGTFPYQLPFAKVKPKNDNFALKFQAQNEDLSLLNVLTKGQVAWLGGQGEVQLNVSGKVEPKWGIPYELEANGIAWVENATIAAQMMPQAPLTKVQGKIFLNLDRLTVESLTGQFSGGKVAVTGSLPLLQSIPETNPLTIQFDDLALNLPQRYRGGVTGFLNITGSALTPKIGGNIGLFEGEIFLGDEKEENKNQGELLAKTEFADLRLTLGENIVVSRPPILNFLATGSLTVNGTLNKPLPEGIINLNSGLINLFATQLRLAGGKDNTAQFFSEKGLDPYLNVRLFTAATETSRNRVNINPNSAEINEPFSANSDSLQTVRIQAYVKGYASQLTDKIELTSQPQRTPEEIITLLGGNFLNTLGQGETTLGLANLAGTAVLGAVQGAIGEALGLNEFRIFPTTLINEKDLVDSSSLGVAAEAGVDLTNNLSLSIQKILNTDRPPELGIKYRINKSTTIRGSSNFSNDSRGSIQFERRF</sequence>
<feature type="transmembrane region" description="Helical" evidence="5">
    <location>
        <begin position="35"/>
        <end position="58"/>
    </location>
</feature>
<evidence type="ECO:0000313" key="7">
    <source>
        <dbReference type="EMBL" id="GBF79575.1"/>
    </source>
</evidence>
<dbReference type="PANTHER" id="PTHR34457:SF3">
    <property type="entry name" value="PROTEIN TIC236, CHLOROPLASTIC"/>
    <property type="match status" value="1"/>
</dbReference>
<accession>A0A401IE71</accession>
<comment type="subcellular location">
    <subcellularLocation>
        <location evidence="1">Membrane</location>
        <topology evidence="1">Single-pass membrane protein</topology>
    </subcellularLocation>
</comment>
<name>A0A401IE71_APHSA</name>
<organism evidence="7 8">
    <name type="scientific">Aphanothece sacrum FPU1</name>
    <dbReference type="NCBI Taxonomy" id="1920663"/>
    <lineage>
        <taxon>Bacteria</taxon>
        <taxon>Bacillati</taxon>
        <taxon>Cyanobacteriota</taxon>
        <taxon>Cyanophyceae</taxon>
        <taxon>Oscillatoriophycideae</taxon>
        <taxon>Chroococcales</taxon>
        <taxon>Aphanothecaceae</taxon>
        <taxon>Aphanothece</taxon>
    </lineage>
</organism>
<dbReference type="OrthoDB" id="536281at2"/>
<evidence type="ECO:0000256" key="1">
    <source>
        <dbReference type="ARBA" id="ARBA00004167"/>
    </source>
</evidence>
<evidence type="ECO:0000256" key="4">
    <source>
        <dbReference type="ARBA" id="ARBA00023136"/>
    </source>
</evidence>
<evidence type="ECO:0000256" key="2">
    <source>
        <dbReference type="ARBA" id="ARBA00022692"/>
    </source>
</evidence>
<keyword evidence="8" id="KW-1185">Reference proteome</keyword>
<dbReference type="Proteomes" id="UP000287247">
    <property type="component" value="Unassembled WGS sequence"/>
</dbReference>
<keyword evidence="2 5" id="KW-0812">Transmembrane</keyword>
<dbReference type="EMBL" id="BDQK01000003">
    <property type="protein sequence ID" value="GBF79575.1"/>
    <property type="molecule type" value="Genomic_DNA"/>
</dbReference>
<dbReference type="InterPro" id="IPR007452">
    <property type="entry name" value="TamB_C"/>
</dbReference>